<dbReference type="Pfam" id="PF03786">
    <property type="entry name" value="UxuA"/>
    <property type="match status" value="1"/>
</dbReference>
<proteinExistence type="inferred from homology"/>
<evidence type="ECO:0000313" key="13">
    <source>
        <dbReference type="Proteomes" id="UP001218788"/>
    </source>
</evidence>
<comment type="function">
    <text evidence="2 11">Catalyzes the dehydration of D-mannonate.</text>
</comment>
<evidence type="ECO:0000256" key="6">
    <source>
        <dbReference type="ARBA" id="ARBA00016339"/>
    </source>
</evidence>
<comment type="caution">
    <text evidence="12">The sequence shown here is derived from an EMBL/GenBank/DDBJ whole genome shotgun (WGS) entry which is preliminary data.</text>
</comment>
<comment type="similarity">
    <text evidence="4 11">Belongs to the mannonate dehydratase family.</text>
</comment>
<gene>
    <name evidence="11 12" type="primary">uxuA</name>
    <name evidence="12" type="ORF">OIK42_14025</name>
</gene>
<evidence type="ECO:0000313" key="12">
    <source>
        <dbReference type="EMBL" id="MDC8831871.1"/>
    </source>
</evidence>
<evidence type="ECO:0000256" key="1">
    <source>
        <dbReference type="ARBA" id="ARBA00001794"/>
    </source>
</evidence>
<sequence length="401" mass="45292">MRESWRWFGPNDPVSLNDIRQTGATDIVSALHNIPAGEVWTEEAIVAHKNMIESCSADESPLAWTVVESIPVHESIKLNLPGCDKYIDAWITSMENLAKHGIKVICYNFMPVIDWTRTDLKYKLPSGAYTLRFDQHKFAAFDLFILQRDNAEADYSEHELLAAKQTYESMSEQEKETLTANIIAGLPGKMTDSYNLDTFKAMLAQYQDIDEQSLRNNLFRFLSRVVPKAEAVGMKLAIHPDDPPRSMFGLPRIICTADDLDILFAEIPSEANGITLCVGTYSSRPDNNLVEMAGKFAPRIHFSHLRGVARDPGEQRSFQEASHLDGDVDMIGVVEQLLREEKRREQLNTGQLKDIFIRPDHGHQMLDDINRQSNPGYSAIGRLKGLAEIRGVIRTVSRFID</sequence>
<dbReference type="NCBIfam" id="TIGR00695">
    <property type="entry name" value="uxuA"/>
    <property type="match status" value="1"/>
</dbReference>
<protein>
    <recommendedName>
        <fullName evidence="6 11">Mannonate dehydratase</fullName>
        <ecNumber evidence="5 11">4.2.1.8</ecNumber>
    </recommendedName>
    <alternativeName>
        <fullName evidence="10 11">D-mannonate hydro-lyase</fullName>
    </alternativeName>
</protein>
<comment type="pathway">
    <text evidence="3 11">Carbohydrate metabolism; pentose and glucuronate interconversion.</text>
</comment>
<dbReference type="HAMAP" id="MF_00106">
    <property type="entry name" value="UxuA"/>
    <property type="match status" value="1"/>
</dbReference>
<organism evidence="12 13">
    <name type="scientific">Alteromonas gilva</name>
    <dbReference type="NCBI Taxonomy" id="2987522"/>
    <lineage>
        <taxon>Bacteria</taxon>
        <taxon>Pseudomonadati</taxon>
        <taxon>Pseudomonadota</taxon>
        <taxon>Gammaproteobacteria</taxon>
        <taxon>Alteromonadales</taxon>
        <taxon>Alteromonadaceae</taxon>
        <taxon>Alteromonas/Salinimonas group</taxon>
        <taxon>Alteromonas</taxon>
    </lineage>
</organism>
<evidence type="ECO:0000256" key="4">
    <source>
        <dbReference type="ARBA" id="ARBA00007389"/>
    </source>
</evidence>
<evidence type="ECO:0000256" key="3">
    <source>
        <dbReference type="ARBA" id="ARBA00004892"/>
    </source>
</evidence>
<dbReference type="GO" id="GO:0008927">
    <property type="term" value="F:mannonate dehydratase activity"/>
    <property type="evidence" value="ECO:0007669"/>
    <property type="project" value="UniProtKB-EC"/>
</dbReference>
<accession>A0ABT5L493</accession>
<dbReference type="EC" id="4.2.1.8" evidence="5 11"/>
<dbReference type="InterPro" id="IPR004628">
    <property type="entry name" value="Man_deHydtase"/>
</dbReference>
<evidence type="ECO:0000256" key="8">
    <source>
        <dbReference type="ARBA" id="ARBA00023211"/>
    </source>
</evidence>
<evidence type="ECO:0000256" key="9">
    <source>
        <dbReference type="ARBA" id="ARBA00023239"/>
    </source>
</evidence>
<dbReference type="SUPFAM" id="SSF51658">
    <property type="entry name" value="Xylose isomerase-like"/>
    <property type="match status" value="1"/>
</dbReference>
<dbReference type="PIRSF" id="PIRSF016049">
    <property type="entry name" value="Man_dehyd"/>
    <property type="match status" value="1"/>
</dbReference>
<reference evidence="12 13" key="1">
    <citation type="submission" date="2022-10" db="EMBL/GenBank/DDBJ databases">
        <title>Alteromonas sp. chi3 Genome sequencing.</title>
        <authorList>
            <person name="Park S."/>
        </authorList>
    </citation>
    <scope>NUCLEOTIDE SEQUENCE [LARGE SCALE GENOMIC DNA]</scope>
    <source>
        <strain evidence="13">chi3</strain>
    </source>
</reference>
<dbReference type="Gene3D" id="3.20.20.150">
    <property type="entry name" value="Divalent-metal-dependent TIM barrel enzymes"/>
    <property type="match status" value="2"/>
</dbReference>
<comment type="catalytic activity">
    <reaction evidence="1 11">
        <text>D-mannonate = 2-dehydro-3-deoxy-D-gluconate + H2O</text>
        <dbReference type="Rhea" id="RHEA:20097"/>
        <dbReference type="ChEBI" id="CHEBI:15377"/>
        <dbReference type="ChEBI" id="CHEBI:17767"/>
        <dbReference type="ChEBI" id="CHEBI:57990"/>
        <dbReference type="EC" id="4.2.1.8"/>
    </reaction>
</comment>
<keyword evidence="9 11" id="KW-0456">Lyase</keyword>
<dbReference type="PANTHER" id="PTHR30387:SF2">
    <property type="entry name" value="MANNONATE DEHYDRATASE"/>
    <property type="match status" value="1"/>
</dbReference>
<dbReference type="NCBIfam" id="NF003027">
    <property type="entry name" value="PRK03906.1"/>
    <property type="match status" value="1"/>
</dbReference>
<dbReference type="Proteomes" id="UP001218788">
    <property type="component" value="Unassembled WGS sequence"/>
</dbReference>
<evidence type="ECO:0000256" key="10">
    <source>
        <dbReference type="ARBA" id="ARBA00033474"/>
    </source>
</evidence>
<evidence type="ECO:0000256" key="2">
    <source>
        <dbReference type="ARBA" id="ARBA00002713"/>
    </source>
</evidence>
<dbReference type="PANTHER" id="PTHR30387">
    <property type="entry name" value="MANNONATE DEHYDRATASE"/>
    <property type="match status" value="1"/>
</dbReference>
<evidence type="ECO:0000256" key="5">
    <source>
        <dbReference type="ARBA" id="ARBA00012927"/>
    </source>
</evidence>
<comment type="cofactor">
    <cofactor evidence="11">
        <name>Fe(2+)</name>
        <dbReference type="ChEBI" id="CHEBI:29033"/>
    </cofactor>
    <cofactor evidence="11">
        <name>Mn(2+)</name>
        <dbReference type="ChEBI" id="CHEBI:29035"/>
    </cofactor>
</comment>
<keyword evidence="8 11" id="KW-0464">Manganese</keyword>
<evidence type="ECO:0000256" key="11">
    <source>
        <dbReference type="HAMAP-Rule" id="MF_00106"/>
    </source>
</evidence>
<name>A0ABT5L493_9ALTE</name>
<evidence type="ECO:0000256" key="7">
    <source>
        <dbReference type="ARBA" id="ARBA00023004"/>
    </source>
</evidence>
<dbReference type="EMBL" id="JAQQXP010000002">
    <property type="protein sequence ID" value="MDC8831871.1"/>
    <property type="molecule type" value="Genomic_DNA"/>
</dbReference>
<dbReference type="InterPro" id="IPR036237">
    <property type="entry name" value="Xyl_isomerase-like_sf"/>
</dbReference>
<keyword evidence="7 11" id="KW-0408">Iron</keyword>
<keyword evidence="13" id="KW-1185">Reference proteome</keyword>
<dbReference type="RefSeq" id="WP_273641652.1">
    <property type="nucleotide sequence ID" value="NZ_JAQQXP010000002.1"/>
</dbReference>